<keyword evidence="6 9" id="KW-0547">Nucleotide-binding</keyword>
<comment type="function">
    <text evidence="9">Required for the formation of a threonylcarbamoyl group on adenosine at position 37 (t(6)A37) in tRNAs that read codons beginning with adenine. Catalyzes the conversion of L-threonine, HCO(3)(-)/CO(2) and ATP to give threonylcarbamoyl-AMP (TC-AMP) as the acyladenylate intermediate, with the release of diphosphate.</text>
</comment>
<proteinExistence type="inferred from homology"/>
<dbReference type="InterPro" id="IPR006070">
    <property type="entry name" value="Sua5-like_dom"/>
</dbReference>
<dbReference type="GO" id="GO:0000049">
    <property type="term" value="F:tRNA binding"/>
    <property type="evidence" value="ECO:0007669"/>
    <property type="project" value="TreeGrafter"/>
</dbReference>
<organism evidence="11 12">
    <name type="scientific">Gallaecimonas xiamenensis 3-C-1</name>
    <dbReference type="NCBI Taxonomy" id="745411"/>
    <lineage>
        <taxon>Bacteria</taxon>
        <taxon>Pseudomonadati</taxon>
        <taxon>Pseudomonadota</taxon>
        <taxon>Gammaproteobacteria</taxon>
        <taxon>Enterobacterales</taxon>
        <taxon>Gallaecimonadaceae</taxon>
        <taxon>Gallaecimonas</taxon>
    </lineage>
</organism>
<dbReference type="Pfam" id="PF01300">
    <property type="entry name" value="Sua5_yciO_yrdC"/>
    <property type="match status" value="1"/>
</dbReference>
<evidence type="ECO:0000256" key="7">
    <source>
        <dbReference type="ARBA" id="ARBA00022840"/>
    </source>
</evidence>
<dbReference type="Proteomes" id="UP000006755">
    <property type="component" value="Unassembled WGS sequence"/>
</dbReference>
<keyword evidence="12" id="KW-1185">Reference proteome</keyword>
<dbReference type="RefSeq" id="WP_008486504.1">
    <property type="nucleotide sequence ID" value="NZ_AMRI01000034.1"/>
</dbReference>
<keyword evidence="2 9" id="KW-0963">Cytoplasm</keyword>
<evidence type="ECO:0000256" key="6">
    <source>
        <dbReference type="ARBA" id="ARBA00022741"/>
    </source>
</evidence>
<name>K2IYR9_9GAMM</name>
<dbReference type="GO" id="GO:0003725">
    <property type="term" value="F:double-stranded RNA binding"/>
    <property type="evidence" value="ECO:0007669"/>
    <property type="project" value="InterPro"/>
</dbReference>
<accession>K2IYR9</accession>
<dbReference type="InterPro" id="IPR017945">
    <property type="entry name" value="DHBP_synth_RibB-like_a/b_dom"/>
</dbReference>
<dbReference type="HAMAP" id="MF_01852">
    <property type="entry name" value="TsaC"/>
    <property type="match status" value="1"/>
</dbReference>
<reference evidence="11 12" key="1">
    <citation type="journal article" date="2012" name="J. Bacteriol.">
        <title>Genome Sequence of Gallaecimonas xiamenensis Type Strain 3-C-1.</title>
        <authorList>
            <person name="Lai Q."/>
            <person name="Wang L."/>
            <person name="Wang W."/>
            <person name="Shao Z."/>
        </authorList>
    </citation>
    <scope>NUCLEOTIDE SEQUENCE [LARGE SCALE GENOMIC DNA]</scope>
    <source>
        <strain evidence="11 12">3-C-1</strain>
    </source>
</reference>
<dbReference type="PROSITE" id="PS51163">
    <property type="entry name" value="YRDC"/>
    <property type="match status" value="1"/>
</dbReference>
<feature type="domain" description="YrdC-like" evidence="10">
    <location>
        <begin position="2"/>
        <end position="184"/>
    </location>
</feature>
<gene>
    <name evidence="9" type="primary">tsaC</name>
    <name evidence="11" type="ORF">B3C1_17662</name>
</gene>
<evidence type="ECO:0000256" key="3">
    <source>
        <dbReference type="ARBA" id="ARBA00022679"/>
    </source>
</evidence>
<keyword evidence="5 9" id="KW-0548">Nucleotidyltransferase</keyword>
<dbReference type="FunFam" id="3.90.870.10:FF:000004">
    <property type="entry name" value="Threonylcarbamoyl-AMP synthase"/>
    <property type="match status" value="1"/>
</dbReference>
<dbReference type="GO" id="GO:0006450">
    <property type="term" value="P:regulation of translational fidelity"/>
    <property type="evidence" value="ECO:0007669"/>
    <property type="project" value="TreeGrafter"/>
</dbReference>
<evidence type="ECO:0000256" key="2">
    <source>
        <dbReference type="ARBA" id="ARBA00022490"/>
    </source>
</evidence>
<comment type="similarity">
    <text evidence="9">Belongs to the SUA5 family. TsaC subfamily.</text>
</comment>
<comment type="catalytic activity">
    <reaction evidence="8 9">
        <text>L-threonine + hydrogencarbonate + ATP = L-threonylcarbamoyladenylate + diphosphate + H2O</text>
        <dbReference type="Rhea" id="RHEA:36407"/>
        <dbReference type="ChEBI" id="CHEBI:15377"/>
        <dbReference type="ChEBI" id="CHEBI:17544"/>
        <dbReference type="ChEBI" id="CHEBI:30616"/>
        <dbReference type="ChEBI" id="CHEBI:33019"/>
        <dbReference type="ChEBI" id="CHEBI:57926"/>
        <dbReference type="ChEBI" id="CHEBI:73682"/>
        <dbReference type="EC" id="2.7.7.87"/>
    </reaction>
</comment>
<dbReference type="PANTHER" id="PTHR17490">
    <property type="entry name" value="SUA5"/>
    <property type="match status" value="1"/>
</dbReference>
<evidence type="ECO:0000256" key="9">
    <source>
        <dbReference type="HAMAP-Rule" id="MF_01852"/>
    </source>
</evidence>
<keyword evidence="7 9" id="KW-0067">ATP-binding</keyword>
<dbReference type="SUPFAM" id="SSF55821">
    <property type="entry name" value="YrdC/RibB"/>
    <property type="match status" value="1"/>
</dbReference>
<dbReference type="EMBL" id="AMRI01000034">
    <property type="protein sequence ID" value="EKE68058.1"/>
    <property type="molecule type" value="Genomic_DNA"/>
</dbReference>
<comment type="subcellular location">
    <subcellularLocation>
        <location evidence="1 9">Cytoplasm</location>
    </subcellularLocation>
</comment>
<evidence type="ECO:0000256" key="5">
    <source>
        <dbReference type="ARBA" id="ARBA00022695"/>
    </source>
</evidence>
<evidence type="ECO:0000256" key="1">
    <source>
        <dbReference type="ARBA" id="ARBA00004496"/>
    </source>
</evidence>
<dbReference type="Gene3D" id="3.90.870.10">
    <property type="entry name" value="DHBP synthase"/>
    <property type="match status" value="1"/>
</dbReference>
<dbReference type="eggNOG" id="COG0009">
    <property type="taxonomic scope" value="Bacteria"/>
</dbReference>
<evidence type="ECO:0000256" key="8">
    <source>
        <dbReference type="ARBA" id="ARBA00048366"/>
    </source>
</evidence>
<dbReference type="AlphaFoldDB" id="K2IYR9"/>
<evidence type="ECO:0000313" key="11">
    <source>
        <dbReference type="EMBL" id="EKE68058.1"/>
    </source>
</evidence>
<dbReference type="GO" id="GO:0005524">
    <property type="term" value="F:ATP binding"/>
    <property type="evidence" value="ECO:0007669"/>
    <property type="project" value="UniProtKB-UniRule"/>
</dbReference>
<dbReference type="InterPro" id="IPR023535">
    <property type="entry name" value="TC-AMP_synthase"/>
</dbReference>
<dbReference type="PATRIC" id="fig|745411.4.peg.3477"/>
<dbReference type="GO" id="GO:0061710">
    <property type="term" value="F:L-threonylcarbamoyladenylate synthase"/>
    <property type="evidence" value="ECO:0007669"/>
    <property type="project" value="UniProtKB-EC"/>
</dbReference>
<evidence type="ECO:0000313" key="12">
    <source>
        <dbReference type="Proteomes" id="UP000006755"/>
    </source>
</evidence>
<dbReference type="EC" id="2.7.7.87" evidence="9"/>
<comment type="caution">
    <text evidence="11">The sequence shown here is derived from an EMBL/GenBank/DDBJ whole genome shotgun (WGS) entry which is preliminary data.</text>
</comment>
<dbReference type="GO" id="GO:0005737">
    <property type="term" value="C:cytoplasm"/>
    <property type="evidence" value="ECO:0007669"/>
    <property type="project" value="UniProtKB-SubCell"/>
</dbReference>
<dbReference type="InterPro" id="IPR050156">
    <property type="entry name" value="TC-AMP_synthase_SUA5"/>
</dbReference>
<keyword evidence="4 9" id="KW-0819">tRNA processing</keyword>
<keyword evidence="3 9" id="KW-0808">Transferase</keyword>
<evidence type="ECO:0000259" key="10">
    <source>
        <dbReference type="PROSITE" id="PS51163"/>
    </source>
</evidence>
<dbReference type="PANTHER" id="PTHR17490:SF18">
    <property type="entry name" value="THREONYLCARBAMOYL-AMP SYNTHASE"/>
    <property type="match status" value="1"/>
</dbReference>
<dbReference type="GO" id="GO:0002949">
    <property type="term" value="P:tRNA threonylcarbamoyladenosine modification"/>
    <property type="evidence" value="ECO:0007669"/>
    <property type="project" value="UniProtKB-UniRule"/>
</dbReference>
<protein>
    <recommendedName>
        <fullName evidence="9">Threonylcarbamoyl-AMP synthase</fullName>
        <shortName evidence="9">TC-AMP synthase</shortName>
        <ecNumber evidence="9">2.7.7.87</ecNumber>
    </recommendedName>
    <alternativeName>
        <fullName evidence="9">L-threonylcarbamoyladenylate synthase</fullName>
    </alternativeName>
    <alternativeName>
        <fullName evidence="9">t(6)A37 threonylcarbamoyladenosine biosynthesis protein TsaC</fullName>
    </alternativeName>
    <alternativeName>
        <fullName evidence="9">tRNA threonylcarbamoyladenosine biosynthesis protein TsaC</fullName>
    </alternativeName>
</protein>
<evidence type="ECO:0000256" key="4">
    <source>
        <dbReference type="ARBA" id="ARBA00022694"/>
    </source>
</evidence>
<sequence>MPIMYDAVIEHLQNGGLIAYPTEAVFGLGCDPDNEEAVRALLALKERDPAKGLIIVAASYSQAIKYIRDKDIPQDRRFAVLSRWPGPVTWVMPAKADVPDWLKGQHDSLAVRVSDHPLVRNLCFEYGKPLVSTSCNKAGEPPLMTADAVRQHFGDAVLVVEGEVGGLDKPTPIFDAITGAQFRE</sequence>
<dbReference type="STRING" id="745411.B3C1_17662"/>